<dbReference type="GeneID" id="106744742"/>
<dbReference type="SUPFAM" id="SSF53756">
    <property type="entry name" value="UDP-Glycosyltransferase/glycogen phosphorylase"/>
    <property type="match status" value="1"/>
</dbReference>
<feature type="signal peptide" evidence="5">
    <location>
        <begin position="1"/>
        <end position="20"/>
    </location>
</feature>
<dbReference type="OrthoDB" id="5835829at2759"/>
<gene>
    <name evidence="7" type="primary">LOC106744742</name>
</gene>
<dbReference type="GO" id="GO:0008194">
    <property type="term" value="F:UDP-glycosyltransferase activity"/>
    <property type="evidence" value="ECO:0007669"/>
    <property type="project" value="InterPro"/>
</dbReference>
<proteinExistence type="inferred from homology"/>
<keyword evidence="2" id="KW-0328">Glycosyltransferase</keyword>
<name>A0A6P3XAE7_DINQU</name>
<keyword evidence="6" id="KW-1185">Reference proteome</keyword>
<dbReference type="RefSeq" id="XP_014475245.1">
    <property type="nucleotide sequence ID" value="XM_014619759.1"/>
</dbReference>
<accession>A0A6P3XAE7</accession>
<feature type="chain" id="PRO_5027745667" evidence="5">
    <location>
        <begin position="21"/>
        <end position="532"/>
    </location>
</feature>
<dbReference type="KEGG" id="dqu:106744742"/>
<keyword evidence="3" id="KW-0808">Transferase</keyword>
<dbReference type="PANTHER" id="PTHR48043:SF159">
    <property type="entry name" value="EG:EG0003.4 PROTEIN-RELATED"/>
    <property type="match status" value="1"/>
</dbReference>
<dbReference type="AlphaFoldDB" id="A0A6P3XAE7"/>
<evidence type="ECO:0000256" key="1">
    <source>
        <dbReference type="ARBA" id="ARBA00009995"/>
    </source>
</evidence>
<dbReference type="InterPro" id="IPR050271">
    <property type="entry name" value="UDP-glycosyltransferase"/>
</dbReference>
<comment type="similarity">
    <text evidence="1">Belongs to the UDP-glycosyltransferase family.</text>
</comment>
<dbReference type="CDD" id="cd03784">
    <property type="entry name" value="GT1_Gtf-like"/>
    <property type="match status" value="1"/>
</dbReference>
<evidence type="ECO:0000313" key="6">
    <source>
        <dbReference type="Proteomes" id="UP000515204"/>
    </source>
</evidence>
<keyword evidence="4" id="KW-0472">Membrane</keyword>
<reference evidence="7" key="1">
    <citation type="submission" date="2025-08" db="UniProtKB">
        <authorList>
            <consortium name="RefSeq"/>
        </authorList>
    </citation>
    <scope>IDENTIFICATION</scope>
</reference>
<evidence type="ECO:0000256" key="3">
    <source>
        <dbReference type="ARBA" id="ARBA00022679"/>
    </source>
</evidence>
<evidence type="ECO:0000256" key="5">
    <source>
        <dbReference type="SAM" id="SignalP"/>
    </source>
</evidence>
<dbReference type="Gene3D" id="3.40.50.2000">
    <property type="entry name" value="Glycogen Phosphorylase B"/>
    <property type="match status" value="1"/>
</dbReference>
<dbReference type="FunFam" id="3.40.50.2000:FF:000050">
    <property type="entry name" value="UDP-glucuronosyltransferase"/>
    <property type="match status" value="1"/>
</dbReference>
<evidence type="ECO:0000256" key="2">
    <source>
        <dbReference type="ARBA" id="ARBA00022676"/>
    </source>
</evidence>
<feature type="transmembrane region" description="Helical" evidence="4">
    <location>
        <begin position="487"/>
        <end position="510"/>
    </location>
</feature>
<dbReference type="Pfam" id="PF00201">
    <property type="entry name" value="UDPGT"/>
    <property type="match status" value="1"/>
</dbReference>
<keyword evidence="4" id="KW-1133">Transmembrane helix</keyword>
<dbReference type="Proteomes" id="UP000515204">
    <property type="component" value="Unplaced"/>
</dbReference>
<keyword evidence="5" id="KW-0732">Signal</keyword>
<dbReference type="InterPro" id="IPR002213">
    <property type="entry name" value="UDP_glucos_trans"/>
</dbReference>
<sequence>MIMLRQSLLLCCILIGFATASKPLSILIVQPLKSTSHHLWVVPLLKGLLHKGHHVHIVSIHDVKIEDELGQNLTSVVFDDIMSKLSEGYNPNQWREFNSFQMIQFVFKWGIETCEEVIQTKAARELLETVKNVAFDVIVQDVTFNQCLYGLWEVAKGKPPVVGFIPFSSPPWFKDSVGGPNYPTLRSHYGTDMAGPKDFSQRLWNTVNYIFDDLFRTYSYMPKSQQLAERYVGHEIRPLHEIEKDISILLLNSHFSFEPAIPLLPNAIEVGGMHVHNSQAVIDNKIRNFLDGATNGAVMISLGTNVSWKSIELDKLKTVILALSKLKQRVLWKIELDIPLEIPDNVMVVKWAPQKDILAHKNIKAIWTHGGLLSTQEAIWQNVPIIGMPFFTDQRVNMQILVAKGAAVHVNVDTLTTQTILDAFDQVLYNESYAKNMKQLSSEFRDRPLSALDMAIWSIEYTVRHPKGTLASPIKLQSWIQYKLIDVYAFLLLCLVIILSIIFFTLKLLFNFYHRHMYAATKSHKSKKMKAS</sequence>
<evidence type="ECO:0000313" key="7">
    <source>
        <dbReference type="RefSeq" id="XP_014475245.1"/>
    </source>
</evidence>
<organism evidence="6 7">
    <name type="scientific">Dinoponera quadriceps</name>
    <name type="common">South American ant</name>
    <dbReference type="NCBI Taxonomy" id="609295"/>
    <lineage>
        <taxon>Eukaryota</taxon>
        <taxon>Metazoa</taxon>
        <taxon>Ecdysozoa</taxon>
        <taxon>Arthropoda</taxon>
        <taxon>Hexapoda</taxon>
        <taxon>Insecta</taxon>
        <taxon>Pterygota</taxon>
        <taxon>Neoptera</taxon>
        <taxon>Endopterygota</taxon>
        <taxon>Hymenoptera</taxon>
        <taxon>Apocrita</taxon>
        <taxon>Aculeata</taxon>
        <taxon>Formicoidea</taxon>
        <taxon>Formicidae</taxon>
        <taxon>Ponerinae</taxon>
        <taxon>Ponerini</taxon>
        <taxon>Dinoponera</taxon>
    </lineage>
</organism>
<protein>
    <submittedName>
        <fullName evidence="7">UDP-glucuronosyltransferase 2B19-like</fullName>
    </submittedName>
</protein>
<evidence type="ECO:0000256" key="4">
    <source>
        <dbReference type="SAM" id="Phobius"/>
    </source>
</evidence>
<keyword evidence="4" id="KW-0812">Transmembrane</keyword>
<dbReference type="PANTHER" id="PTHR48043">
    <property type="entry name" value="EG:EG0003.4 PROTEIN-RELATED"/>
    <property type="match status" value="1"/>
</dbReference>